<evidence type="ECO:0000313" key="3">
    <source>
        <dbReference type="Proteomes" id="UP001497444"/>
    </source>
</evidence>
<keyword evidence="1" id="KW-0812">Transmembrane</keyword>
<sequence>MTIVNQLGGGLVGGGAVAASRGGGGMGMCTCSSCHNMLSSISFTTTTISNTIVTIDEILFGLFVLLILMPWDIVAVTV</sequence>
<accession>A0ABP0WZX6</accession>
<feature type="transmembrane region" description="Helical" evidence="1">
    <location>
        <begin position="58"/>
        <end position="77"/>
    </location>
</feature>
<keyword evidence="1" id="KW-0472">Membrane</keyword>
<dbReference type="Proteomes" id="UP001497444">
    <property type="component" value="Chromosome 4"/>
</dbReference>
<evidence type="ECO:0000313" key="2">
    <source>
        <dbReference type="EMBL" id="CAK9272421.1"/>
    </source>
</evidence>
<proteinExistence type="predicted"/>
<protein>
    <submittedName>
        <fullName evidence="2">Uncharacterized protein</fullName>
    </submittedName>
</protein>
<gene>
    <name evidence="2" type="ORF">CSSPJE1EN1_LOCUS17899</name>
</gene>
<reference evidence="2" key="1">
    <citation type="submission" date="2024-02" db="EMBL/GenBank/DDBJ databases">
        <authorList>
            <consortium name="ELIXIR-Norway"/>
            <consortium name="Elixir Norway"/>
        </authorList>
    </citation>
    <scope>NUCLEOTIDE SEQUENCE</scope>
</reference>
<evidence type="ECO:0000256" key="1">
    <source>
        <dbReference type="SAM" id="Phobius"/>
    </source>
</evidence>
<keyword evidence="1" id="KW-1133">Transmembrane helix</keyword>
<name>A0ABP0WZX6_9BRYO</name>
<organism evidence="2 3">
    <name type="scientific">Sphagnum jensenii</name>
    <dbReference type="NCBI Taxonomy" id="128206"/>
    <lineage>
        <taxon>Eukaryota</taxon>
        <taxon>Viridiplantae</taxon>
        <taxon>Streptophyta</taxon>
        <taxon>Embryophyta</taxon>
        <taxon>Bryophyta</taxon>
        <taxon>Sphagnophytina</taxon>
        <taxon>Sphagnopsida</taxon>
        <taxon>Sphagnales</taxon>
        <taxon>Sphagnaceae</taxon>
        <taxon>Sphagnum</taxon>
    </lineage>
</organism>
<keyword evidence="3" id="KW-1185">Reference proteome</keyword>
<dbReference type="EMBL" id="OZ020099">
    <property type="protein sequence ID" value="CAK9272421.1"/>
    <property type="molecule type" value="Genomic_DNA"/>
</dbReference>